<dbReference type="GO" id="GO:0006508">
    <property type="term" value="P:proteolysis"/>
    <property type="evidence" value="ECO:0007669"/>
    <property type="project" value="UniProtKB-KW"/>
</dbReference>
<dbReference type="Pfam" id="PF00443">
    <property type="entry name" value="UCH"/>
    <property type="match status" value="1"/>
</dbReference>
<dbReference type="SUPFAM" id="SSF47473">
    <property type="entry name" value="EF-hand"/>
    <property type="match status" value="1"/>
</dbReference>
<dbReference type="KEGG" id="spar:SPRG_03802"/>
<dbReference type="GeneID" id="24126283"/>
<sequence length="1372" mass="152502">MGATSSIDDGPADLEPYDRLREGFRRLLPPGAPRGHGIDRATFRYMVLASFPRFPRTLAERIFDVLNVEHSGLLQLSELLAGLELSRDVLSADAKLQQAYREKQCKLLFGIYDYNDTGLLQRDVLERFVIVIYGASTLPLVAPALDLLFDKAALAQAPFLTYAEFHRHFETHDASLDFLFHWLAKVARHVGRGPDPGIGALQSAYSVVAIRDRIQADTLLSIEEICSLEKWFQRALTSGQRLATAAFVQSTFAASTTPTFVDALKRHLGPRLDFYQFCVLVSTFGRSSTDDALRYLFRIVADPVRHRLAHATLVSLRHPTNDCDSSSHSADDMLAENDDDDDLVDEYTFEAFVAKASSSVQPLLHALAIAVSSQFNYSVKPQTPAIERCIVRARWLEYTVPQRSHIWHLVDTAWWCAWCKYSGFHVLEGTRGGSLPFPALPARVVQTTGLDVCDDDASTTERPPRINNWALQLRAGSRRLQPTMVLGQHFHLVPEPAYTALVAWYGGGPPFARSYAIGDDGHLTLELFPLVLRVAKTNYRGDVTLSGEEILVGAHSTTASMLHDCCHALVVLREAVAKSRLWAFRHDQPLAKVLLPPNALPYAQLSQEWVLLVEVQDSDGSWPLSQPEGSLDDMAETRPPAPNAPKSYSNGLVGLDNLGNTCYMSSAIQCLSHSRLLSDYFRTGLYRHDINTRNPLGMQGRLAAAFGQLVQQLWTTPKKHLSPSPFKAVLAKYNSHFDNDDQHDAQELLAFLLSGLSEDLNRVVEPPPGTPIADSHGRRDADVADEWWQTFLQREVSVIVALFMGQYKSLLTCSRCHFASASFEPFTFLQLPLPESTLRHLVLTIIFRCDRPPLRVTVPVQRSGTIADVKQAVLALGVVETAHLNVACLQGREGVVHTVFAEGHSVSHIRDDAPLIVYEVDDVTVLEHLATRDPTAPLRVGDAVGVPSDRGGTPSHARITQCNANGTYDIAYWTGKRDTGLSRTRVLQYAGKSVHIYLVHRRMEHSNVFLTDPCVLRLFGTPLVLPFVPSATTGYVLYVAVWQRLRRIFHWTELPAPRTTARAPGARSNVATVALGRGLEDTGFGFCLRMVTTDGLACSRCDWLEGCRGCLVPSDDVAHVQMCGRETLAIDWDIATMTEVYDSGEASKVVVHPSYHTYKAVVDAPLSLASCLLEFTASEPMDEAFCGRCKALSPSTKKMDLWRLPPLLVVQLKRFQYTSSSKKKLRQLVHFPLRGLDLADVLVKKTLTPGLEHWQFLGGKLATRNEESSPNSIYDLYAVINHMGALGAGHYVANVLSESDKKWRCFNDHLCRDIDERDVVSSSAYILFYARRDMQSLPVRQVFPPNTTVSPLSDDELTAMLTDRDGSRCTIS</sequence>
<dbReference type="InterPro" id="IPR050185">
    <property type="entry name" value="Ub_carboxyl-term_hydrolase"/>
</dbReference>
<evidence type="ECO:0000256" key="1">
    <source>
        <dbReference type="ARBA" id="ARBA00000707"/>
    </source>
</evidence>
<evidence type="ECO:0000313" key="12">
    <source>
        <dbReference type="Proteomes" id="UP000030745"/>
    </source>
</evidence>
<feature type="domain" description="DUSP" evidence="10">
    <location>
        <begin position="377"/>
        <end position="517"/>
    </location>
</feature>
<keyword evidence="7" id="KW-0788">Thiol protease</keyword>
<dbReference type="SUPFAM" id="SSF143791">
    <property type="entry name" value="DUSP-like"/>
    <property type="match status" value="1"/>
</dbReference>
<comment type="similarity">
    <text evidence="2">Belongs to the peptidase C19 family.</text>
</comment>
<dbReference type="PANTHER" id="PTHR21646:SF24">
    <property type="entry name" value="UBIQUITIN CARBOXYL-TERMINAL HYDROLASE"/>
    <property type="match status" value="1"/>
</dbReference>
<evidence type="ECO:0000256" key="4">
    <source>
        <dbReference type="ARBA" id="ARBA00022670"/>
    </source>
</evidence>
<evidence type="ECO:0000313" key="11">
    <source>
        <dbReference type="EMBL" id="KDO31184.1"/>
    </source>
</evidence>
<evidence type="ECO:0000256" key="3">
    <source>
        <dbReference type="ARBA" id="ARBA00012759"/>
    </source>
</evidence>
<dbReference type="PROSITE" id="PS50235">
    <property type="entry name" value="USP_3"/>
    <property type="match status" value="1"/>
</dbReference>
<dbReference type="OMA" id="TWVQHCT"/>
<name>A0A067CKF0_SAPPC</name>
<dbReference type="OrthoDB" id="191686at2759"/>
<dbReference type="InterPro" id="IPR011992">
    <property type="entry name" value="EF-hand-dom_pair"/>
</dbReference>
<evidence type="ECO:0000256" key="6">
    <source>
        <dbReference type="ARBA" id="ARBA00022801"/>
    </source>
</evidence>
<dbReference type="InterPro" id="IPR001394">
    <property type="entry name" value="Peptidase_C19_UCH"/>
</dbReference>
<evidence type="ECO:0000256" key="7">
    <source>
        <dbReference type="ARBA" id="ARBA00022807"/>
    </source>
</evidence>
<dbReference type="InterPro" id="IPR028889">
    <property type="entry name" value="USP"/>
</dbReference>
<gene>
    <name evidence="11" type="ORF">SPRG_03802</name>
</gene>
<keyword evidence="4" id="KW-0645">Protease</keyword>
<dbReference type="Pfam" id="PF06337">
    <property type="entry name" value="DUSP"/>
    <property type="match status" value="1"/>
</dbReference>
<evidence type="ECO:0000259" key="9">
    <source>
        <dbReference type="PROSITE" id="PS50235"/>
    </source>
</evidence>
<dbReference type="Gene3D" id="3.30.2230.10">
    <property type="entry name" value="DUSP-like"/>
    <property type="match status" value="1"/>
</dbReference>
<dbReference type="RefSeq" id="XP_012197791.1">
    <property type="nucleotide sequence ID" value="XM_012342401.1"/>
</dbReference>
<evidence type="ECO:0000256" key="8">
    <source>
        <dbReference type="SAM" id="MobiDB-lite"/>
    </source>
</evidence>
<reference evidence="11 12" key="1">
    <citation type="journal article" date="2013" name="PLoS Genet.">
        <title>Distinctive expansion of potential virulence genes in the genome of the oomycete fish pathogen Saprolegnia parasitica.</title>
        <authorList>
            <person name="Jiang R.H."/>
            <person name="de Bruijn I."/>
            <person name="Haas B.J."/>
            <person name="Belmonte R."/>
            <person name="Lobach L."/>
            <person name="Christie J."/>
            <person name="van den Ackerveken G."/>
            <person name="Bottin A."/>
            <person name="Bulone V."/>
            <person name="Diaz-Moreno S.M."/>
            <person name="Dumas B."/>
            <person name="Fan L."/>
            <person name="Gaulin E."/>
            <person name="Govers F."/>
            <person name="Grenville-Briggs L.J."/>
            <person name="Horner N.R."/>
            <person name="Levin J.Z."/>
            <person name="Mammella M."/>
            <person name="Meijer H.J."/>
            <person name="Morris P."/>
            <person name="Nusbaum C."/>
            <person name="Oome S."/>
            <person name="Phillips A.J."/>
            <person name="van Rooyen D."/>
            <person name="Rzeszutek E."/>
            <person name="Saraiva M."/>
            <person name="Secombes C.J."/>
            <person name="Seidl M.F."/>
            <person name="Snel B."/>
            <person name="Stassen J.H."/>
            <person name="Sykes S."/>
            <person name="Tripathy S."/>
            <person name="van den Berg H."/>
            <person name="Vega-Arreguin J.C."/>
            <person name="Wawra S."/>
            <person name="Young S.K."/>
            <person name="Zeng Q."/>
            <person name="Dieguez-Uribeondo J."/>
            <person name="Russ C."/>
            <person name="Tyler B.M."/>
            <person name="van West P."/>
        </authorList>
    </citation>
    <scope>NUCLEOTIDE SEQUENCE [LARGE SCALE GENOMIC DNA]</scope>
    <source>
        <strain evidence="11 12">CBS 223.65</strain>
    </source>
</reference>
<proteinExistence type="inferred from homology"/>
<accession>A0A067CKF0</accession>
<dbReference type="InterPro" id="IPR018200">
    <property type="entry name" value="USP_CS"/>
</dbReference>
<dbReference type="PANTHER" id="PTHR21646">
    <property type="entry name" value="UBIQUITIN CARBOXYL-TERMINAL HYDROLASE"/>
    <property type="match status" value="1"/>
</dbReference>
<evidence type="ECO:0000256" key="5">
    <source>
        <dbReference type="ARBA" id="ARBA00022786"/>
    </source>
</evidence>
<dbReference type="InterPro" id="IPR006615">
    <property type="entry name" value="Pept_C19_DUSP"/>
</dbReference>
<dbReference type="InterPro" id="IPR038765">
    <property type="entry name" value="Papain-like_cys_pep_sf"/>
</dbReference>
<dbReference type="Gene3D" id="1.10.238.10">
    <property type="entry name" value="EF-hand"/>
    <property type="match status" value="1"/>
</dbReference>
<feature type="region of interest" description="Disordered" evidence="8">
    <location>
        <begin position="621"/>
        <end position="648"/>
    </location>
</feature>
<dbReference type="SMART" id="SM00695">
    <property type="entry name" value="DUSP"/>
    <property type="match status" value="1"/>
</dbReference>
<organism evidence="11 12">
    <name type="scientific">Saprolegnia parasitica (strain CBS 223.65)</name>
    <dbReference type="NCBI Taxonomy" id="695850"/>
    <lineage>
        <taxon>Eukaryota</taxon>
        <taxon>Sar</taxon>
        <taxon>Stramenopiles</taxon>
        <taxon>Oomycota</taxon>
        <taxon>Saprolegniomycetes</taxon>
        <taxon>Saprolegniales</taxon>
        <taxon>Saprolegniaceae</taxon>
        <taxon>Saprolegnia</taxon>
    </lineage>
</organism>
<dbReference type="EMBL" id="KK583198">
    <property type="protein sequence ID" value="KDO31184.1"/>
    <property type="molecule type" value="Genomic_DNA"/>
</dbReference>
<dbReference type="STRING" id="695850.A0A067CKF0"/>
<keyword evidence="12" id="KW-1185">Reference proteome</keyword>
<dbReference type="PROSITE" id="PS00973">
    <property type="entry name" value="USP_2"/>
    <property type="match status" value="1"/>
</dbReference>
<dbReference type="EC" id="3.4.19.12" evidence="3"/>
<keyword evidence="6" id="KW-0378">Hydrolase</keyword>
<evidence type="ECO:0000256" key="2">
    <source>
        <dbReference type="ARBA" id="ARBA00009085"/>
    </source>
</evidence>
<dbReference type="Proteomes" id="UP000030745">
    <property type="component" value="Unassembled WGS sequence"/>
</dbReference>
<dbReference type="PROSITE" id="PS00972">
    <property type="entry name" value="USP_1"/>
    <property type="match status" value="1"/>
</dbReference>
<protein>
    <recommendedName>
        <fullName evidence="3">ubiquitinyl hydrolase 1</fullName>
        <ecNumber evidence="3">3.4.19.12</ecNumber>
    </recommendedName>
</protein>
<feature type="domain" description="USP" evidence="9">
    <location>
        <begin position="653"/>
        <end position="1332"/>
    </location>
</feature>
<comment type="catalytic activity">
    <reaction evidence="1">
        <text>Thiol-dependent hydrolysis of ester, thioester, amide, peptide and isopeptide bonds formed by the C-terminal Gly of ubiquitin (a 76-residue protein attached to proteins as an intracellular targeting signal).</text>
        <dbReference type="EC" id="3.4.19.12"/>
    </reaction>
</comment>
<dbReference type="Gene3D" id="3.90.70.10">
    <property type="entry name" value="Cysteine proteinases"/>
    <property type="match status" value="2"/>
</dbReference>
<dbReference type="PROSITE" id="PS51283">
    <property type="entry name" value="DUSP"/>
    <property type="match status" value="1"/>
</dbReference>
<keyword evidence="5" id="KW-0833">Ubl conjugation pathway</keyword>
<dbReference type="VEuPathDB" id="FungiDB:SPRG_03802"/>
<dbReference type="InterPro" id="IPR035927">
    <property type="entry name" value="DUSP-like_sf"/>
</dbReference>
<dbReference type="GO" id="GO:0016579">
    <property type="term" value="P:protein deubiquitination"/>
    <property type="evidence" value="ECO:0007669"/>
    <property type="project" value="InterPro"/>
</dbReference>
<dbReference type="SUPFAM" id="SSF54001">
    <property type="entry name" value="Cysteine proteinases"/>
    <property type="match status" value="1"/>
</dbReference>
<evidence type="ECO:0000259" key="10">
    <source>
        <dbReference type="PROSITE" id="PS51283"/>
    </source>
</evidence>
<dbReference type="GO" id="GO:0004843">
    <property type="term" value="F:cysteine-type deubiquitinase activity"/>
    <property type="evidence" value="ECO:0007669"/>
    <property type="project" value="UniProtKB-EC"/>
</dbReference>